<sequence length="242" mass="26236">MISLTPWMANPRSGQASTGCEVAGNRAARQTRGSEYAGYGYYPIVQRHRNKPQIVYIDGMLRKIRDVSSLGWMEQDQVVIAAQLPDNTEGQPGPCARRFEDLQGTIVAEIDLEGAALEVTGKSADGQERWRLSIPGSARFIFSHKSEGRAWLVEANFDAGGSVRSSDRAMFLAMCGAHVQSVSADDEALRIESDDGRAIEVPYDLNDESIGFTILRDESDSAACRVVLQADPAADGGIARLG</sequence>
<reference evidence="1 2" key="1">
    <citation type="submission" date="2024-07" db="EMBL/GenBank/DDBJ databases">
        <title>Novosphingobium kalidii RD2P27.</title>
        <authorList>
            <person name="Sun J.-Q."/>
        </authorList>
    </citation>
    <scope>NUCLEOTIDE SEQUENCE [LARGE SCALE GENOMIC DNA]</scope>
    <source>
        <strain evidence="1 2">RD2P27</strain>
    </source>
</reference>
<evidence type="ECO:0000313" key="1">
    <source>
        <dbReference type="EMBL" id="MET1755665.1"/>
    </source>
</evidence>
<comment type="caution">
    <text evidence="1">The sequence shown here is derived from an EMBL/GenBank/DDBJ whole genome shotgun (WGS) entry which is preliminary data.</text>
</comment>
<proteinExistence type="predicted"/>
<evidence type="ECO:0000313" key="2">
    <source>
        <dbReference type="Proteomes" id="UP001548713"/>
    </source>
</evidence>
<organism evidence="1 2">
    <name type="scientific">Novosphingobium kalidii</name>
    <dbReference type="NCBI Taxonomy" id="3230299"/>
    <lineage>
        <taxon>Bacteria</taxon>
        <taxon>Pseudomonadati</taxon>
        <taxon>Pseudomonadota</taxon>
        <taxon>Alphaproteobacteria</taxon>
        <taxon>Sphingomonadales</taxon>
        <taxon>Sphingomonadaceae</taxon>
        <taxon>Novosphingobium</taxon>
    </lineage>
</organism>
<dbReference type="EMBL" id="JBEWLY010000013">
    <property type="protein sequence ID" value="MET1755665.1"/>
    <property type="molecule type" value="Genomic_DNA"/>
</dbReference>
<dbReference type="RefSeq" id="WP_353984107.1">
    <property type="nucleotide sequence ID" value="NZ_JBEWLY010000013.1"/>
</dbReference>
<keyword evidence="2" id="KW-1185">Reference proteome</keyword>
<gene>
    <name evidence="1" type="ORF">ABVV53_09365</name>
</gene>
<dbReference type="Proteomes" id="UP001548713">
    <property type="component" value="Unassembled WGS sequence"/>
</dbReference>
<name>A0ABV2D1E1_9SPHN</name>
<accession>A0ABV2D1E1</accession>
<protein>
    <submittedName>
        <fullName evidence="1">Uncharacterized protein</fullName>
    </submittedName>
</protein>